<keyword evidence="3" id="KW-1185">Reference proteome</keyword>
<gene>
    <name evidence="2" type="ordered locus">Os11g0274232</name>
    <name evidence="2" type="ORF">OSNPB_110274232</name>
</gene>
<dbReference type="PaxDb" id="39947-A0A0P0Y154"/>
<feature type="transmembrane region" description="Helical" evidence="1">
    <location>
        <begin position="33"/>
        <end position="51"/>
    </location>
</feature>
<accession>A0A0P0Y154</accession>
<evidence type="ECO:0000313" key="3">
    <source>
        <dbReference type="Proteomes" id="UP000059680"/>
    </source>
</evidence>
<keyword evidence="1" id="KW-0812">Transmembrane</keyword>
<organism evidence="2 3">
    <name type="scientific">Oryza sativa subsp. japonica</name>
    <name type="common">Rice</name>
    <dbReference type="NCBI Taxonomy" id="39947"/>
    <lineage>
        <taxon>Eukaryota</taxon>
        <taxon>Viridiplantae</taxon>
        <taxon>Streptophyta</taxon>
        <taxon>Embryophyta</taxon>
        <taxon>Tracheophyta</taxon>
        <taxon>Spermatophyta</taxon>
        <taxon>Magnoliopsida</taxon>
        <taxon>Liliopsida</taxon>
        <taxon>Poales</taxon>
        <taxon>Poaceae</taxon>
        <taxon>BOP clade</taxon>
        <taxon>Oryzoideae</taxon>
        <taxon>Oryzeae</taxon>
        <taxon>Oryzinae</taxon>
        <taxon>Oryza</taxon>
        <taxon>Oryza sativa</taxon>
    </lineage>
</organism>
<reference evidence="2 3" key="3">
    <citation type="journal article" date="2013" name="Rice">
        <title>Improvement of the Oryza sativa Nipponbare reference genome using next generation sequence and optical map data.</title>
        <authorList>
            <person name="Kawahara Y."/>
            <person name="de la Bastide M."/>
            <person name="Hamilton J.P."/>
            <person name="Kanamori H."/>
            <person name="McCombie W.R."/>
            <person name="Ouyang S."/>
            <person name="Schwartz D.C."/>
            <person name="Tanaka T."/>
            <person name="Wu J."/>
            <person name="Zhou S."/>
            <person name="Childs K.L."/>
            <person name="Davidson R.M."/>
            <person name="Lin H."/>
            <person name="Quesada-Ocampo L."/>
            <person name="Vaillancourt B."/>
            <person name="Sakai H."/>
            <person name="Lee S.S."/>
            <person name="Kim J."/>
            <person name="Numa H."/>
            <person name="Itoh T."/>
            <person name="Buell C.R."/>
            <person name="Matsumoto T."/>
        </authorList>
    </citation>
    <scope>NUCLEOTIDE SEQUENCE [LARGE SCALE GENOMIC DNA]</scope>
    <source>
        <strain evidence="3">cv. Nipponbare</strain>
    </source>
</reference>
<name>A0A0P0Y154_ORYSJ</name>
<dbReference type="EMBL" id="AP014967">
    <property type="protein sequence ID" value="BAT13576.1"/>
    <property type="molecule type" value="Genomic_DNA"/>
</dbReference>
<proteinExistence type="predicted"/>
<evidence type="ECO:0000256" key="1">
    <source>
        <dbReference type="SAM" id="Phobius"/>
    </source>
</evidence>
<evidence type="ECO:0000313" key="2">
    <source>
        <dbReference type="EMBL" id="BAT13576.1"/>
    </source>
</evidence>
<reference evidence="3" key="1">
    <citation type="journal article" date="2005" name="Nature">
        <title>The map-based sequence of the rice genome.</title>
        <authorList>
            <consortium name="International rice genome sequencing project (IRGSP)"/>
            <person name="Matsumoto T."/>
            <person name="Wu J."/>
            <person name="Kanamori H."/>
            <person name="Katayose Y."/>
            <person name="Fujisawa M."/>
            <person name="Namiki N."/>
            <person name="Mizuno H."/>
            <person name="Yamamoto K."/>
            <person name="Antonio B.A."/>
            <person name="Baba T."/>
            <person name="Sakata K."/>
            <person name="Nagamura Y."/>
            <person name="Aoki H."/>
            <person name="Arikawa K."/>
            <person name="Arita K."/>
            <person name="Bito T."/>
            <person name="Chiden Y."/>
            <person name="Fujitsuka N."/>
            <person name="Fukunaka R."/>
            <person name="Hamada M."/>
            <person name="Harada C."/>
            <person name="Hayashi A."/>
            <person name="Hijishita S."/>
            <person name="Honda M."/>
            <person name="Hosokawa S."/>
            <person name="Ichikawa Y."/>
            <person name="Idonuma A."/>
            <person name="Iijima M."/>
            <person name="Ikeda M."/>
            <person name="Ikeno M."/>
            <person name="Ito K."/>
            <person name="Ito S."/>
            <person name="Ito T."/>
            <person name="Ito Y."/>
            <person name="Ito Y."/>
            <person name="Iwabuchi A."/>
            <person name="Kamiya K."/>
            <person name="Karasawa W."/>
            <person name="Kurita K."/>
            <person name="Katagiri S."/>
            <person name="Kikuta A."/>
            <person name="Kobayashi H."/>
            <person name="Kobayashi N."/>
            <person name="Machita K."/>
            <person name="Maehara T."/>
            <person name="Masukawa M."/>
            <person name="Mizubayashi T."/>
            <person name="Mukai Y."/>
            <person name="Nagasaki H."/>
            <person name="Nagata Y."/>
            <person name="Naito S."/>
            <person name="Nakashima M."/>
            <person name="Nakama Y."/>
            <person name="Nakamichi Y."/>
            <person name="Nakamura M."/>
            <person name="Meguro A."/>
            <person name="Negishi M."/>
            <person name="Ohta I."/>
            <person name="Ohta T."/>
            <person name="Okamoto M."/>
            <person name="Ono N."/>
            <person name="Saji S."/>
            <person name="Sakaguchi M."/>
            <person name="Sakai K."/>
            <person name="Shibata M."/>
            <person name="Shimokawa T."/>
            <person name="Song J."/>
            <person name="Takazaki Y."/>
            <person name="Terasawa K."/>
            <person name="Tsugane M."/>
            <person name="Tsuji K."/>
            <person name="Ueda S."/>
            <person name="Waki K."/>
            <person name="Yamagata H."/>
            <person name="Yamamoto M."/>
            <person name="Yamamoto S."/>
            <person name="Yamane H."/>
            <person name="Yoshiki S."/>
            <person name="Yoshihara R."/>
            <person name="Yukawa K."/>
            <person name="Zhong H."/>
            <person name="Yano M."/>
            <person name="Yuan Q."/>
            <person name="Ouyang S."/>
            <person name="Liu J."/>
            <person name="Jones K.M."/>
            <person name="Gansberger K."/>
            <person name="Moffat K."/>
            <person name="Hill J."/>
            <person name="Bera J."/>
            <person name="Fadrosh D."/>
            <person name="Jin S."/>
            <person name="Johri S."/>
            <person name="Kim M."/>
            <person name="Overton L."/>
            <person name="Reardon M."/>
            <person name="Tsitrin T."/>
            <person name="Vuong H."/>
            <person name="Weaver B."/>
            <person name="Ciecko A."/>
            <person name="Tallon L."/>
            <person name="Jackson J."/>
            <person name="Pai G."/>
            <person name="Aken S.V."/>
            <person name="Utterback T."/>
            <person name="Reidmuller S."/>
            <person name="Feldblyum T."/>
            <person name="Hsiao J."/>
            <person name="Zismann V."/>
            <person name="Iobst S."/>
            <person name="de Vazeille A.R."/>
            <person name="Buell C.R."/>
            <person name="Ying K."/>
            <person name="Li Y."/>
            <person name="Lu T."/>
            <person name="Huang Y."/>
            <person name="Zhao Q."/>
            <person name="Feng Q."/>
            <person name="Zhang L."/>
            <person name="Zhu J."/>
            <person name="Weng Q."/>
            <person name="Mu J."/>
            <person name="Lu Y."/>
            <person name="Fan D."/>
            <person name="Liu Y."/>
            <person name="Guan J."/>
            <person name="Zhang Y."/>
            <person name="Yu S."/>
            <person name="Liu X."/>
            <person name="Zhang Y."/>
            <person name="Hong G."/>
            <person name="Han B."/>
            <person name="Choisne N."/>
            <person name="Demange N."/>
            <person name="Orjeda G."/>
            <person name="Samain S."/>
            <person name="Cattolico L."/>
            <person name="Pelletier E."/>
            <person name="Couloux A."/>
            <person name="Segurens B."/>
            <person name="Wincker P."/>
            <person name="D'Hont A."/>
            <person name="Scarpelli C."/>
            <person name="Weissenbach J."/>
            <person name="Salanoubat M."/>
            <person name="Quetier F."/>
            <person name="Yu Y."/>
            <person name="Kim H.R."/>
            <person name="Rambo T."/>
            <person name="Currie J."/>
            <person name="Collura K."/>
            <person name="Luo M."/>
            <person name="Yang T."/>
            <person name="Ammiraju J.S.S."/>
            <person name="Engler F."/>
            <person name="Soderlund C."/>
            <person name="Wing R.A."/>
            <person name="Palmer L.E."/>
            <person name="de la Bastide M."/>
            <person name="Spiegel L."/>
            <person name="Nascimento L."/>
            <person name="Zutavern T."/>
            <person name="O'Shaughnessy A."/>
            <person name="Dike S."/>
            <person name="Dedhia N."/>
            <person name="Preston R."/>
            <person name="Balija V."/>
            <person name="McCombie W.R."/>
            <person name="Chow T."/>
            <person name="Chen H."/>
            <person name="Chung M."/>
            <person name="Chen C."/>
            <person name="Shaw J."/>
            <person name="Wu H."/>
            <person name="Hsiao K."/>
            <person name="Chao Y."/>
            <person name="Chu M."/>
            <person name="Cheng C."/>
            <person name="Hour A."/>
            <person name="Lee P."/>
            <person name="Lin S."/>
            <person name="Lin Y."/>
            <person name="Liou J."/>
            <person name="Liu S."/>
            <person name="Hsing Y."/>
            <person name="Raghuvanshi S."/>
            <person name="Mohanty A."/>
            <person name="Bharti A.K."/>
            <person name="Gaur A."/>
            <person name="Gupta V."/>
            <person name="Kumar D."/>
            <person name="Ravi V."/>
            <person name="Vij S."/>
            <person name="Kapur A."/>
            <person name="Khurana P."/>
            <person name="Khurana P."/>
            <person name="Khurana J.P."/>
            <person name="Tyagi A.K."/>
            <person name="Gaikwad K."/>
            <person name="Singh A."/>
            <person name="Dalal V."/>
            <person name="Srivastava S."/>
            <person name="Dixit A."/>
            <person name="Pal A.K."/>
            <person name="Ghazi I.A."/>
            <person name="Yadav M."/>
            <person name="Pandit A."/>
            <person name="Bhargava A."/>
            <person name="Sureshbabu K."/>
            <person name="Batra K."/>
            <person name="Sharma T.R."/>
            <person name="Mohapatra T."/>
            <person name="Singh N.K."/>
            <person name="Messing J."/>
            <person name="Nelson A.B."/>
            <person name="Fuks G."/>
            <person name="Kavchok S."/>
            <person name="Keizer G."/>
            <person name="Linton E."/>
            <person name="Llaca V."/>
            <person name="Song R."/>
            <person name="Tanyolac B."/>
            <person name="Young S."/>
            <person name="Ho-Il K."/>
            <person name="Hahn J.H."/>
            <person name="Sangsakoo G."/>
            <person name="Vanavichit A."/>
            <person name="de Mattos Luiz.A.T."/>
            <person name="Zimmer P.D."/>
            <person name="Malone G."/>
            <person name="Dellagostin O."/>
            <person name="de Oliveira A.C."/>
            <person name="Bevan M."/>
            <person name="Bancroft I."/>
            <person name="Minx P."/>
            <person name="Cordum H."/>
            <person name="Wilson R."/>
            <person name="Cheng Z."/>
            <person name="Jin W."/>
            <person name="Jiang J."/>
            <person name="Leong S.A."/>
            <person name="Iwama H."/>
            <person name="Gojobori T."/>
            <person name="Itoh T."/>
            <person name="Niimura Y."/>
            <person name="Fujii Y."/>
            <person name="Habara T."/>
            <person name="Sakai H."/>
            <person name="Sato Y."/>
            <person name="Wilson G."/>
            <person name="Kumar K."/>
            <person name="McCouch S."/>
            <person name="Juretic N."/>
            <person name="Hoen D."/>
            <person name="Wright S."/>
            <person name="Bruskiewich R."/>
            <person name="Bureau T."/>
            <person name="Miyao A."/>
            <person name="Hirochika H."/>
            <person name="Nishikawa T."/>
            <person name="Kadowaki K."/>
            <person name="Sugiura M."/>
            <person name="Burr B."/>
            <person name="Sasaki T."/>
        </authorList>
    </citation>
    <scope>NUCLEOTIDE SEQUENCE [LARGE SCALE GENOMIC DNA]</scope>
    <source>
        <strain evidence="3">cv. Nipponbare</strain>
    </source>
</reference>
<dbReference type="AlphaFoldDB" id="A0A0P0Y154"/>
<sequence>MAETRPMRATDNHHRTLLTSRLLWRNAVEGSDATVFHSIAWLLIVWLALVLGKHRHLYRLHELTPTSSSSSY</sequence>
<reference evidence="2 3" key="2">
    <citation type="journal article" date="2013" name="Plant Cell Physiol.">
        <title>Rice Annotation Project Database (RAP-DB): an integrative and interactive database for rice genomics.</title>
        <authorList>
            <person name="Sakai H."/>
            <person name="Lee S.S."/>
            <person name="Tanaka T."/>
            <person name="Numa H."/>
            <person name="Kim J."/>
            <person name="Kawahara Y."/>
            <person name="Wakimoto H."/>
            <person name="Yang C.C."/>
            <person name="Iwamoto M."/>
            <person name="Abe T."/>
            <person name="Yamada Y."/>
            <person name="Muto A."/>
            <person name="Inokuchi H."/>
            <person name="Ikemura T."/>
            <person name="Matsumoto T."/>
            <person name="Sasaki T."/>
            <person name="Itoh T."/>
        </authorList>
    </citation>
    <scope>NUCLEOTIDE SEQUENCE [LARGE SCALE GENOMIC DNA]</scope>
    <source>
        <strain evidence="3">cv. Nipponbare</strain>
    </source>
</reference>
<keyword evidence="1" id="KW-0472">Membrane</keyword>
<protein>
    <submittedName>
        <fullName evidence="2">Os11g0274232 protein</fullName>
    </submittedName>
</protein>
<keyword evidence="1" id="KW-1133">Transmembrane helix</keyword>
<dbReference type="InParanoid" id="A0A0P0Y154"/>
<dbReference type="Proteomes" id="UP000059680">
    <property type="component" value="Chromosome 11"/>
</dbReference>